<evidence type="ECO:0000259" key="10">
    <source>
        <dbReference type="PROSITE" id="PS50902"/>
    </source>
</evidence>
<dbReference type="Proteomes" id="UP000232875">
    <property type="component" value="Unassembled WGS sequence"/>
</dbReference>
<dbReference type="Pfam" id="PF00175">
    <property type="entry name" value="NAD_binding_1"/>
    <property type="match status" value="1"/>
</dbReference>
<dbReference type="GO" id="GO:0016651">
    <property type="term" value="F:oxidoreductase activity, acting on NAD(P)H"/>
    <property type="evidence" value="ECO:0007669"/>
    <property type="project" value="UniProtKB-UniRule"/>
</dbReference>
<dbReference type="InterPro" id="IPR039261">
    <property type="entry name" value="FNR_nucleotide-bd"/>
</dbReference>
<dbReference type="Gene3D" id="2.40.30.10">
    <property type="entry name" value="Translation factors"/>
    <property type="match status" value="1"/>
</dbReference>
<dbReference type="STRING" id="2020962.A0A2N1J904"/>
<dbReference type="InterPro" id="IPR008254">
    <property type="entry name" value="Flavodoxin/NO_synth"/>
</dbReference>
<keyword evidence="5 9" id="KW-0288">FMN</keyword>
<dbReference type="Gene3D" id="1.20.990.10">
    <property type="entry name" value="NADPH-cytochrome p450 Reductase, Chain A, domain 3"/>
    <property type="match status" value="1"/>
</dbReference>
<feature type="binding site" evidence="9">
    <location>
        <begin position="73"/>
        <end position="76"/>
    </location>
    <ligand>
        <name>FMN</name>
        <dbReference type="ChEBI" id="CHEBI:58210"/>
    </ligand>
</feature>
<dbReference type="GO" id="GO:0050660">
    <property type="term" value="F:flavin adenine dinucleotide binding"/>
    <property type="evidence" value="ECO:0007669"/>
    <property type="project" value="UniProtKB-UniRule"/>
</dbReference>
<feature type="binding site" evidence="9">
    <location>
        <begin position="391"/>
        <end position="394"/>
    </location>
    <ligand>
        <name>FAD</name>
        <dbReference type="ChEBI" id="CHEBI:57692"/>
    </ligand>
</feature>
<comment type="subcellular location">
    <subcellularLocation>
        <location evidence="9">Cytoplasm</location>
    </subcellularLocation>
    <subcellularLocation>
        <location evidence="9">Mitochondrion</location>
    </subcellularLocation>
    <text evidence="9">Relocalizes to mitochondria after H(2)O(2) exposure.</text>
</comment>
<keyword evidence="13" id="KW-1185">Reference proteome</keyword>
<evidence type="ECO:0000256" key="9">
    <source>
        <dbReference type="HAMAP-Rule" id="MF_03178"/>
    </source>
</evidence>
<comment type="caution">
    <text evidence="9">Lacks conserved residue(s) required for the propagation of feature annotation.</text>
</comment>
<evidence type="ECO:0000256" key="7">
    <source>
        <dbReference type="ARBA" id="ARBA00022857"/>
    </source>
</evidence>
<keyword evidence="4 9" id="KW-0285">Flavoprotein</keyword>
<dbReference type="PANTHER" id="PTHR19384:SF10">
    <property type="entry name" value="NADPH-DEPENDENT DIFLAVIN OXIDOREDUCTASE 1"/>
    <property type="match status" value="1"/>
</dbReference>
<feature type="domain" description="Flavodoxin-like" evidence="10">
    <location>
        <begin position="20"/>
        <end position="164"/>
    </location>
</feature>
<evidence type="ECO:0000313" key="13">
    <source>
        <dbReference type="Proteomes" id="UP000232875"/>
    </source>
</evidence>
<proteinExistence type="inferred from homology"/>
<dbReference type="PANTHER" id="PTHR19384">
    <property type="entry name" value="NITRIC OXIDE SYNTHASE-RELATED"/>
    <property type="match status" value="1"/>
</dbReference>
<dbReference type="InterPro" id="IPR001094">
    <property type="entry name" value="Flavdoxin-like"/>
</dbReference>
<feature type="binding site" evidence="9">
    <location>
        <begin position="26"/>
        <end position="31"/>
    </location>
    <ligand>
        <name>FMN</name>
        <dbReference type="ChEBI" id="CHEBI:58210"/>
    </ligand>
</feature>
<dbReference type="InterPro" id="IPR017938">
    <property type="entry name" value="Riboflavin_synthase-like_b-brl"/>
</dbReference>
<keyword evidence="9" id="KW-0496">Mitochondrion</keyword>
<dbReference type="Gene3D" id="3.40.50.80">
    <property type="entry name" value="Nucleotide-binding domain of ferredoxin-NADP reductase (FNR) module"/>
    <property type="match status" value="1"/>
</dbReference>
<dbReference type="InterPro" id="IPR017927">
    <property type="entry name" value="FAD-bd_FR_type"/>
</dbReference>
<dbReference type="GO" id="GO:0005739">
    <property type="term" value="C:mitochondrion"/>
    <property type="evidence" value="ECO:0007669"/>
    <property type="project" value="UniProtKB-SubCell"/>
</dbReference>
<evidence type="ECO:0000256" key="2">
    <source>
        <dbReference type="ARBA" id="ARBA00001974"/>
    </source>
</evidence>
<sequence length="628" mass="71570">MQSGMLGADEAPHTVPQRELTILYATETGNAEEVAERIARIAYRRAIQVRLYNVADYDKMDLISETYLIFVVATSGNGEFPPNARPFWRFLLRKNLPVDILSDVTFTTFGLGDSTYKRFCRAARLLTARMKGLGAHLWFEDGEADDQHYLGIDGAFLPWAEQLENHLESAMPLPPGMQIIPPNIPLPPRIQVQIGTPYTAEHDAEFEGMYATVVKNERMTAADHWQDVRLFELDLPPETVLPAYQAGDVVCLFPQNNAEDVAHLLQRLHWTDQADRLLTLTNTTPARPLPPMLSRENASGRLTLRKLLTDFLDPFSVPRRSFFEAIQHFSPPDHLEHEKLTEFLQPGEGTEDMYEYAQRVRRTMAEVLHEFKSLDIPINCVMELFPLMRERQYSIASAPSVFAHRIQLVAALVEYKTRLQKPRQGVCSQWLKQLPVGSVVPLRILKGTLLMPATPMPVLAIGPGTGIAPLRSIIQERIVAQPPELDNVVLTGCRYKDRDCLFHTEWAALVQGRIPSTWNMMLGTADMPLADKDRELRQELVHFIAASRDHEQKVYVQDVLREQGALVWEILGLRRGMAYLCGSSGRMPEQVRQAIQDVFVTHGHMENEQAQRFFSVLESERRWQEECW</sequence>
<comment type="function">
    <text evidence="9">NADPH-dependent reductase which is a central component of the cytosolic iron-sulfur (Fe-S) protein assembly (CIA) machinery. Transfers electrons from NADPH via its FAD and FMN prosthetic groups to the [2Fe-2S] cluster of DRE2, another key component of the CIA machinery. In turn, this reduced cluster provides electrons for assembly of cytosolic iron-sulfur cluster proteins. Positively controls H(2)O(2)-induced cell death.</text>
</comment>
<feature type="binding site" evidence="9">
    <location>
        <position position="465"/>
    </location>
    <ligand>
        <name>NADP(+)</name>
        <dbReference type="ChEBI" id="CHEBI:58349"/>
    </ligand>
</feature>
<feature type="domain" description="FAD-binding FR-type" evidence="11">
    <location>
        <begin position="206"/>
        <end position="452"/>
    </location>
</feature>
<dbReference type="OrthoDB" id="1856718at2759"/>
<accession>A0A2N1J904</accession>
<comment type="subunit">
    <text evidence="9">Interacts with DRE2; as part of the cytosolic iron-sulfur (Fe-S) protein assembly (CIA) machinery.</text>
</comment>
<dbReference type="Gene3D" id="3.40.50.360">
    <property type="match status" value="1"/>
</dbReference>
<protein>
    <recommendedName>
        <fullName evidence="9">NADPH-dependent diflavin oxidoreductase 1</fullName>
        <ecNumber evidence="9">1.18.1.-</ecNumber>
    </recommendedName>
    <alternativeName>
        <fullName evidence="9">NADPH-dependent FMN and FAD-containing oxidoreductase</fullName>
    </alternativeName>
</protein>
<comment type="cofactor">
    <cofactor evidence="1 9">
        <name>FMN</name>
        <dbReference type="ChEBI" id="CHEBI:58210"/>
    </cofactor>
</comment>
<evidence type="ECO:0000313" key="12">
    <source>
        <dbReference type="EMBL" id="PKI83030.1"/>
    </source>
</evidence>
<dbReference type="Pfam" id="PF00258">
    <property type="entry name" value="Flavodoxin_1"/>
    <property type="match status" value="1"/>
</dbReference>
<evidence type="ECO:0000256" key="5">
    <source>
        <dbReference type="ARBA" id="ARBA00022643"/>
    </source>
</evidence>
<dbReference type="EMBL" id="KZ454992">
    <property type="protein sequence ID" value="PKI83030.1"/>
    <property type="molecule type" value="Genomic_DNA"/>
</dbReference>
<gene>
    <name evidence="9 12" type="primary">TAH18</name>
    <name evidence="12" type="ORF">MVES_003015</name>
</gene>
<dbReference type="Pfam" id="PF00667">
    <property type="entry name" value="FAD_binding_1"/>
    <property type="match status" value="1"/>
</dbReference>
<dbReference type="InterPro" id="IPR029039">
    <property type="entry name" value="Flavoprotein-like_sf"/>
</dbReference>
<dbReference type="InterPro" id="IPR001433">
    <property type="entry name" value="OxRdtase_FAD/NAD-bd"/>
</dbReference>
<dbReference type="SUPFAM" id="SSF63380">
    <property type="entry name" value="Riboflavin synthase domain-like"/>
    <property type="match status" value="1"/>
</dbReference>
<dbReference type="InterPro" id="IPR003097">
    <property type="entry name" value="CysJ-like_FAD-binding"/>
</dbReference>
<keyword evidence="3 9" id="KW-0963">Cytoplasm</keyword>
<feature type="binding site" evidence="9">
    <location>
        <begin position="425"/>
        <end position="428"/>
    </location>
    <ligand>
        <name>FAD</name>
        <dbReference type="ChEBI" id="CHEBI:57692"/>
    </ligand>
</feature>
<dbReference type="InterPro" id="IPR023173">
    <property type="entry name" value="NADPH_Cyt_P450_Rdtase_alpha"/>
</dbReference>
<feature type="binding site" evidence="9">
    <location>
        <begin position="553"/>
        <end position="557"/>
    </location>
    <ligand>
        <name>NADP(+)</name>
        <dbReference type="ChEBI" id="CHEBI:58349"/>
    </ligand>
</feature>
<dbReference type="InterPro" id="IPR001709">
    <property type="entry name" value="Flavoprot_Pyr_Nucl_cyt_Rdtase"/>
</dbReference>
<dbReference type="EC" id="1.18.1.-" evidence="9"/>
<dbReference type="PROSITE" id="PS50902">
    <property type="entry name" value="FLAVODOXIN_LIKE"/>
    <property type="match status" value="1"/>
</dbReference>
<dbReference type="AlphaFoldDB" id="A0A2N1J904"/>
<dbReference type="SUPFAM" id="SSF52343">
    <property type="entry name" value="Ferredoxin reductase-like, C-terminal NADP-linked domain"/>
    <property type="match status" value="1"/>
</dbReference>
<dbReference type="GO" id="GO:0016226">
    <property type="term" value="P:iron-sulfur cluster assembly"/>
    <property type="evidence" value="ECO:0007669"/>
    <property type="project" value="UniProtKB-UniRule"/>
</dbReference>
<comment type="cofactor">
    <cofactor evidence="2 9">
        <name>FAD</name>
        <dbReference type="ChEBI" id="CHEBI:57692"/>
    </cofactor>
</comment>
<dbReference type="PRINTS" id="PR00371">
    <property type="entry name" value="FPNCR"/>
</dbReference>
<comment type="similarity">
    <text evidence="9">In the C-terminal section; belongs to the flavoprotein pyridine nucleotide cytochrome reductase family.</text>
</comment>
<evidence type="ECO:0000256" key="8">
    <source>
        <dbReference type="ARBA" id="ARBA00023002"/>
    </source>
</evidence>
<dbReference type="HAMAP" id="MF_03178">
    <property type="entry name" value="NDOR1"/>
    <property type="match status" value="1"/>
</dbReference>
<evidence type="ECO:0000259" key="11">
    <source>
        <dbReference type="PROSITE" id="PS51384"/>
    </source>
</evidence>
<feature type="binding site" evidence="9">
    <location>
        <position position="628"/>
    </location>
    <ligand>
        <name>FAD</name>
        <dbReference type="ChEBI" id="CHEBI:57692"/>
    </ligand>
</feature>
<dbReference type="GO" id="GO:0005829">
    <property type="term" value="C:cytosol"/>
    <property type="evidence" value="ECO:0007669"/>
    <property type="project" value="TreeGrafter"/>
</dbReference>
<dbReference type="GO" id="GO:0160246">
    <property type="term" value="F:NADPH-iron-sulfur [2Fe-2S] protein oxidoreductase activity"/>
    <property type="evidence" value="ECO:0007669"/>
    <property type="project" value="InterPro"/>
</dbReference>
<evidence type="ECO:0000256" key="4">
    <source>
        <dbReference type="ARBA" id="ARBA00022630"/>
    </source>
</evidence>
<feature type="binding site" evidence="9">
    <location>
        <begin position="547"/>
        <end position="548"/>
    </location>
    <ligand>
        <name>NADP(+)</name>
        <dbReference type="ChEBI" id="CHEBI:58349"/>
    </ligand>
</feature>
<dbReference type="GO" id="GO:0050661">
    <property type="term" value="F:NADP binding"/>
    <property type="evidence" value="ECO:0007669"/>
    <property type="project" value="UniProtKB-UniRule"/>
</dbReference>
<evidence type="ECO:0000256" key="6">
    <source>
        <dbReference type="ARBA" id="ARBA00022827"/>
    </source>
</evidence>
<keyword evidence="6 9" id="KW-0274">FAD</keyword>
<dbReference type="PRINTS" id="PR00369">
    <property type="entry name" value="FLAVODOXIN"/>
</dbReference>
<keyword evidence="7 9" id="KW-0521">NADP</keyword>
<reference evidence="12 13" key="1">
    <citation type="submission" date="2017-10" db="EMBL/GenBank/DDBJ databases">
        <title>A novel species of cold-tolerant Malassezia isolated from bats.</title>
        <authorList>
            <person name="Lorch J.M."/>
            <person name="Palmer J.M."/>
            <person name="Vanderwolf K.J."/>
            <person name="Schmidt K.Z."/>
            <person name="Verant M.L."/>
            <person name="Weller T.J."/>
            <person name="Blehert D.S."/>
        </authorList>
    </citation>
    <scope>NUCLEOTIDE SEQUENCE [LARGE SCALE GENOMIC DNA]</scope>
    <source>
        <strain evidence="12 13">NWHC:44797-103</strain>
    </source>
</reference>
<organism evidence="12 13">
    <name type="scientific">Malassezia vespertilionis</name>
    <dbReference type="NCBI Taxonomy" id="2020962"/>
    <lineage>
        <taxon>Eukaryota</taxon>
        <taxon>Fungi</taxon>
        <taxon>Dikarya</taxon>
        <taxon>Basidiomycota</taxon>
        <taxon>Ustilaginomycotina</taxon>
        <taxon>Malasseziomycetes</taxon>
        <taxon>Malasseziales</taxon>
        <taxon>Malasseziaceae</taxon>
        <taxon>Malassezia</taxon>
    </lineage>
</organism>
<evidence type="ECO:0000256" key="3">
    <source>
        <dbReference type="ARBA" id="ARBA00022490"/>
    </source>
</evidence>
<dbReference type="InterPro" id="IPR028879">
    <property type="entry name" value="NDOR1"/>
</dbReference>
<dbReference type="GO" id="GO:0010181">
    <property type="term" value="F:FMN binding"/>
    <property type="evidence" value="ECO:0007669"/>
    <property type="project" value="UniProtKB-UniRule"/>
</dbReference>
<comment type="catalytic activity">
    <reaction evidence="9">
        <text>2 oxidized [2Fe-2S]-[protein] + NADPH = 2 reduced [2Fe-2S]-[protein] + NADP(+) + H(+)</text>
        <dbReference type="Rhea" id="RHEA:67716"/>
        <dbReference type="Rhea" id="RHEA-COMP:17327"/>
        <dbReference type="Rhea" id="RHEA-COMP:17328"/>
        <dbReference type="ChEBI" id="CHEBI:15378"/>
        <dbReference type="ChEBI" id="CHEBI:33737"/>
        <dbReference type="ChEBI" id="CHEBI:33738"/>
        <dbReference type="ChEBI" id="CHEBI:57783"/>
        <dbReference type="ChEBI" id="CHEBI:58349"/>
    </reaction>
</comment>
<dbReference type="PROSITE" id="PS51384">
    <property type="entry name" value="FAD_FR"/>
    <property type="match status" value="1"/>
</dbReference>
<name>A0A2N1J904_9BASI</name>
<keyword evidence="8 9" id="KW-0560">Oxidoreductase</keyword>
<feature type="binding site" evidence="9">
    <location>
        <position position="361"/>
    </location>
    <ligand>
        <name>FAD</name>
        <dbReference type="ChEBI" id="CHEBI:57692"/>
    </ligand>
</feature>
<feature type="binding site" evidence="9">
    <location>
        <begin position="111"/>
        <end position="120"/>
    </location>
    <ligand>
        <name>FMN</name>
        <dbReference type="ChEBI" id="CHEBI:58210"/>
    </ligand>
</feature>
<comment type="similarity">
    <text evidence="9">In the N-terminal section; belongs to the flavodoxin family.</text>
</comment>
<evidence type="ECO:0000256" key="1">
    <source>
        <dbReference type="ARBA" id="ARBA00001917"/>
    </source>
</evidence>
<feature type="binding site" evidence="9">
    <location>
        <position position="146"/>
    </location>
    <ligand>
        <name>FMN</name>
        <dbReference type="ChEBI" id="CHEBI:58210"/>
    </ligand>
</feature>
<comment type="similarity">
    <text evidence="9">Belongs to the NADPH-dependent diflavin oxidoreductase NDOR1 family.</text>
</comment>
<dbReference type="SUPFAM" id="SSF52218">
    <property type="entry name" value="Flavoproteins"/>
    <property type="match status" value="1"/>
</dbReference>